<evidence type="ECO:0000259" key="9">
    <source>
        <dbReference type="Pfam" id="PF02811"/>
    </source>
</evidence>
<name>A0ABT8LBP0_9BACT</name>
<dbReference type="InterPro" id="IPR004013">
    <property type="entry name" value="PHP_dom"/>
</dbReference>
<dbReference type="Pfam" id="PF02811">
    <property type="entry name" value="PHP"/>
    <property type="match status" value="1"/>
</dbReference>
<dbReference type="Proteomes" id="UP001172083">
    <property type="component" value="Unassembled WGS sequence"/>
</dbReference>
<reference evidence="10" key="1">
    <citation type="submission" date="2023-06" db="EMBL/GenBank/DDBJ databases">
        <title>Genomic of Agaribacillus aureum.</title>
        <authorList>
            <person name="Wang G."/>
        </authorList>
    </citation>
    <scope>NUCLEOTIDE SEQUENCE</scope>
    <source>
        <strain evidence="10">BMA12</strain>
    </source>
</reference>
<dbReference type="Gene3D" id="3.20.20.140">
    <property type="entry name" value="Metal-dependent hydrolases"/>
    <property type="match status" value="1"/>
</dbReference>
<evidence type="ECO:0000256" key="3">
    <source>
        <dbReference type="ARBA" id="ARBA00013085"/>
    </source>
</evidence>
<evidence type="ECO:0000256" key="1">
    <source>
        <dbReference type="ARBA" id="ARBA00004970"/>
    </source>
</evidence>
<proteinExistence type="inferred from homology"/>
<organism evidence="10 11">
    <name type="scientific">Agaribacillus aureus</name>
    <dbReference type="NCBI Taxonomy" id="3051825"/>
    <lineage>
        <taxon>Bacteria</taxon>
        <taxon>Pseudomonadati</taxon>
        <taxon>Bacteroidota</taxon>
        <taxon>Cytophagia</taxon>
        <taxon>Cytophagales</taxon>
        <taxon>Splendidivirgaceae</taxon>
        <taxon>Agaribacillus</taxon>
    </lineage>
</organism>
<evidence type="ECO:0000256" key="7">
    <source>
        <dbReference type="ARBA" id="ARBA00049158"/>
    </source>
</evidence>
<accession>A0ABT8LBP0</accession>
<dbReference type="RefSeq" id="WP_346759784.1">
    <property type="nucleotide sequence ID" value="NZ_JAUJEB010000004.1"/>
</dbReference>
<dbReference type="EC" id="3.1.3.15" evidence="3 8"/>
<keyword evidence="6 8" id="KW-0368">Histidine biosynthesis</keyword>
<comment type="similarity">
    <text evidence="2 8">Belongs to the PHP hydrolase family. HisK subfamily.</text>
</comment>
<dbReference type="EMBL" id="JAUJEB010000004">
    <property type="protein sequence ID" value="MDN5214451.1"/>
    <property type="molecule type" value="Genomic_DNA"/>
</dbReference>
<keyword evidence="5 8" id="KW-0378">Hydrolase</keyword>
<comment type="caution">
    <text evidence="10">The sequence shown here is derived from an EMBL/GenBank/DDBJ whole genome shotgun (WGS) entry which is preliminary data.</text>
</comment>
<evidence type="ECO:0000313" key="11">
    <source>
        <dbReference type="Proteomes" id="UP001172083"/>
    </source>
</evidence>
<dbReference type="InterPro" id="IPR016195">
    <property type="entry name" value="Pol/histidinol_Pase-like"/>
</dbReference>
<evidence type="ECO:0000256" key="4">
    <source>
        <dbReference type="ARBA" id="ARBA00022605"/>
    </source>
</evidence>
<dbReference type="InterPro" id="IPR010140">
    <property type="entry name" value="Histidinol_P_phosphatase_HisJ"/>
</dbReference>
<dbReference type="SUPFAM" id="SSF89550">
    <property type="entry name" value="PHP domain-like"/>
    <property type="match status" value="1"/>
</dbReference>
<evidence type="ECO:0000256" key="8">
    <source>
        <dbReference type="RuleBase" id="RU366003"/>
    </source>
</evidence>
<dbReference type="PANTHER" id="PTHR21039">
    <property type="entry name" value="HISTIDINOL PHOSPHATASE-RELATED"/>
    <property type="match status" value="1"/>
</dbReference>
<dbReference type="CDD" id="cd12110">
    <property type="entry name" value="PHP_HisPPase_Hisj_like"/>
    <property type="match status" value="1"/>
</dbReference>
<evidence type="ECO:0000313" key="10">
    <source>
        <dbReference type="EMBL" id="MDN5214451.1"/>
    </source>
</evidence>
<feature type="domain" description="PHP" evidence="9">
    <location>
        <begin position="6"/>
        <end position="208"/>
    </location>
</feature>
<dbReference type="NCBIfam" id="TIGR01856">
    <property type="entry name" value="hisJ_fam"/>
    <property type="match status" value="1"/>
</dbReference>
<sequence length="291" mass="34220">MSWSNLHSHCFYCDGKFEPERYIRRAIDMKVFSYGFSSHAPVPFECGWSMRSQDTLNYVNEISILKQKYADQIQVYTGMEVDYIPGVISVQHPSIRNLDLDYTIGSIHFIDQDRHGNPWEIDGKHSTFLHGLNTIFKNDIMQVVKRYFQLTRAMVREACPDIIGHLDKIKIQNRENKFYHEFSRWYQYEIMHTLEEIKASGAILEVNTRGIYKKKTVHTYPGRWILDQVRKMKIPITLNSDAHHPEEIINCFEKAAYMLNEIGFKYVRVLVNGKWTDVELDPTGLKIPEYA</sequence>
<comment type="catalytic activity">
    <reaction evidence="7 8">
        <text>L-histidinol phosphate + H2O = L-histidinol + phosphate</text>
        <dbReference type="Rhea" id="RHEA:14465"/>
        <dbReference type="ChEBI" id="CHEBI:15377"/>
        <dbReference type="ChEBI" id="CHEBI:43474"/>
        <dbReference type="ChEBI" id="CHEBI:57699"/>
        <dbReference type="ChEBI" id="CHEBI:57980"/>
        <dbReference type="EC" id="3.1.3.15"/>
    </reaction>
</comment>
<protein>
    <recommendedName>
        <fullName evidence="3 8">Histidinol-phosphatase</fullName>
        <shortName evidence="8">HolPase</shortName>
        <ecNumber evidence="3 8">3.1.3.15</ecNumber>
    </recommendedName>
</protein>
<keyword evidence="11" id="KW-1185">Reference proteome</keyword>
<evidence type="ECO:0000256" key="2">
    <source>
        <dbReference type="ARBA" id="ARBA00009152"/>
    </source>
</evidence>
<keyword evidence="4 8" id="KW-0028">Amino-acid biosynthesis</keyword>
<gene>
    <name evidence="10" type="ORF">QQ020_20390</name>
</gene>
<dbReference type="PANTHER" id="PTHR21039:SF0">
    <property type="entry name" value="HISTIDINOL-PHOSPHATASE"/>
    <property type="match status" value="1"/>
</dbReference>
<evidence type="ECO:0000256" key="6">
    <source>
        <dbReference type="ARBA" id="ARBA00023102"/>
    </source>
</evidence>
<evidence type="ECO:0000256" key="5">
    <source>
        <dbReference type="ARBA" id="ARBA00022801"/>
    </source>
</evidence>
<comment type="pathway">
    <text evidence="1 8">Amino-acid biosynthesis; L-histidine biosynthesis; L-histidine from 5-phospho-alpha-D-ribose 1-diphosphate: step 8/9.</text>
</comment>